<gene>
    <name evidence="12" type="ORF">F0161_04775</name>
</gene>
<dbReference type="Pfam" id="PF02875">
    <property type="entry name" value="Mur_ligase_C"/>
    <property type="match status" value="1"/>
</dbReference>
<dbReference type="InterPro" id="IPR036565">
    <property type="entry name" value="Mur-like_cat_sf"/>
</dbReference>
<evidence type="ECO:0000259" key="11">
    <source>
        <dbReference type="Pfam" id="PF02875"/>
    </source>
</evidence>
<evidence type="ECO:0000256" key="6">
    <source>
        <dbReference type="ARBA" id="ARBA00022840"/>
    </source>
</evidence>
<dbReference type="InterPro" id="IPR001645">
    <property type="entry name" value="Folylpolyglutamate_synth"/>
</dbReference>
<keyword evidence="7" id="KW-0460">Magnesium</keyword>
<evidence type="ECO:0000256" key="3">
    <source>
        <dbReference type="ARBA" id="ARBA00022598"/>
    </source>
</evidence>
<dbReference type="EC" id="6.3.2.17" evidence="2"/>
<dbReference type="GO" id="GO:0004326">
    <property type="term" value="F:tetrahydrofolylpolyglutamate synthase activity"/>
    <property type="evidence" value="ECO:0007669"/>
    <property type="project" value="UniProtKB-EC"/>
</dbReference>
<dbReference type="PANTHER" id="PTHR11136">
    <property type="entry name" value="FOLYLPOLYGLUTAMATE SYNTHASE-RELATED"/>
    <property type="match status" value="1"/>
</dbReference>
<organism evidence="12 13">
    <name type="scientific">Paucilactobacillus nenjiangensis</name>
    <dbReference type="NCBI Taxonomy" id="1296540"/>
    <lineage>
        <taxon>Bacteria</taxon>
        <taxon>Bacillati</taxon>
        <taxon>Bacillota</taxon>
        <taxon>Bacilli</taxon>
        <taxon>Lactobacillales</taxon>
        <taxon>Lactobacillaceae</taxon>
        <taxon>Paucilactobacillus</taxon>
    </lineage>
</organism>
<dbReference type="InterPro" id="IPR004101">
    <property type="entry name" value="Mur_ligase_C"/>
</dbReference>
<keyword evidence="4" id="KW-0479">Metal-binding</keyword>
<reference evidence="12 13" key="1">
    <citation type="submission" date="2019-09" db="EMBL/GenBank/DDBJ databases">
        <title>Complete Genome Sequence of Lactobacillus nenjiangensis SH-Y15, isolated from sauerkraut.</title>
        <authorList>
            <person name="Yang H."/>
        </authorList>
    </citation>
    <scope>NUCLEOTIDE SEQUENCE [LARGE SCALE GENOMIC DNA]</scope>
    <source>
        <strain evidence="12 13">SH-Y15</strain>
    </source>
</reference>
<dbReference type="GO" id="GO:0005524">
    <property type="term" value="F:ATP binding"/>
    <property type="evidence" value="ECO:0007669"/>
    <property type="project" value="UniProtKB-KW"/>
</dbReference>
<evidence type="ECO:0000256" key="5">
    <source>
        <dbReference type="ARBA" id="ARBA00022741"/>
    </source>
</evidence>
<keyword evidence="6 10" id="KW-0067">ATP-binding</keyword>
<dbReference type="InterPro" id="IPR036615">
    <property type="entry name" value="Mur_ligase_C_dom_sf"/>
</dbReference>
<proteinExistence type="inferred from homology"/>
<sequence length="422" mass="47412">MSYQELIHQMNQSMLAAESDRVALLRHILDQLGHPESKYHIVHIVGTNGKGSTGTLVGNLLMNSGEKVGHFASPAIHDDREQILLQNQMISETNFVTTYEKIMAKLTVEFDMSSLSIFEWFVIIMLQYFADQEVTWAIIEAGLGGKLDATNAINAPLLTIITHVDLDHTAILGNTIKMIAYNKSDVIKQNTTVFMAPNQTDDTKQVMVNRVIERNAKELIDSSYVSVKIQRENLTGFDLQISSHYLDNVEFHFDMLGEFQIDNLQTVIAVYDWLVQNNFGVGLQSLKETLTTTKIEGRMQVIHHQPTVILDAAHNPDSTKRLISSLKHLYPTENLKFILGFLQDKNYLEMAKLYHTISKEIVVVTPNNSKRALSASRLQKEIPGSQIAVNAQIGLEMLIKQSGPNDVIVVTGSFYTIKEIEA</sequence>
<comment type="similarity">
    <text evidence="1 10">Belongs to the folylpolyglutamate synthase family.</text>
</comment>
<keyword evidence="3 10" id="KW-0436">Ligase</keyword>
<evidence type="ECO:0000256" key="10">
    <source>
        <dbReference type="PIRNR" id="PIRNR001563"/>
    </source>
</evidence>
<evidence type="ECO:0000256" key="8">
    <source>
        <dbReference type="ARBA" id="ARBA00030592"/>
    </source>
</evidence>
<dbReference type="PANTHER" id="PTHR11136:SF0">
    <property type="entry name" value="DIHYDROFOLATE SYNTHETASE-RELATED"/>
    <property type="match status" value="1"/>
</dbReference>
<comment type="catalytic activity">
    <reaction evidence="9">
        <text>(6S)-5,6,7,8-tetrahydrofolyl-(gamma-L-Glu)(n) + L-glutamate + ATP = (6S)-5,6,7,8-tetrahydrofolyl-(gamma-L-Glu)(n+1) + ADP + phosphate + H(+)</text>
        <dbReference type="Rhea" id="RHEA:10580"/>
        <dbReference type="Rhea" id="RHEA-COMP:14738"/>
        <dbReference type="Rhea" id="RHEA-COMP:14740"/>
        <dbReference type="ChEBI" id="CHEBI:15378"/>
        <dbReference type="ChEBI" id="CHEBI:29985"/>
        <dbReference type="ChEBI" id="CHEBI:30616"/>
        <dbReference type="ChEBI" id="CHEBI:43474"/>
        <dbReference type="ChEBI" id="CHEBI:141005"/>
        <dbReference type="ChEBI" id="CHEBI:456216"/>
        <dbReference type="EC" id="6.3.2.17"/>
    </reaction>
</comment>
<keyword evidence="13" id="KW-1185">Reference proteome</keyword>
<evidence type="ECO:0000256" key="1">
    <source>
        <dbReference type="ARBA" id="ARBA00008276"/>
    </source>
</evidence>
<dbReference type="Gene3D" id="3.90.190.20">
    <property type="entry name" value="Mur ligase, C-terminal domain"/>
    <property type="match status" value="1"/>
</dbReference>
<dbReference type="PIRSF" id="PIRSF001563">
    <property type="entry name" value="Folylpolyglu_synth"/>
    <property type="match status" value="1"/>
</dbReference>
<dbReference type="GO" id="GO:0008841">
    <property type="term" value="F:dihydrofolate synthase activity"/>
    <property type="evidence" value="ECO:0007669"/>
    <property type="project" value="TreeGrafter"/>
</dbReference>
<dbReference type="KEGG" id="lnn:F0161_04775"/>
<name>A0A5P1X7A4_9LACO</name>
<dbReference type="OrthoDB" id="9809356at2"/>
<dbReference type="GO" id="GO:0046872">
    <property type="term" value="F:metal ion binding"/>
    <property type="evidence" value="ECO:0007669"/>
    <property type="project" value="UniProtKB-KW"/>
</dbReference>
<dbReference type="SUPFAM" id="SSF53244">
    <property type="entry name" value="MurD-like peptide ligases, peptide-binding domain"/>
    <property type="match status" value="1"/>
</dbReference>
<evidence type="ECO:0000256" key="7">
    <source>
        <dbReference type="ARBA" id="ARBA00022842"/>
    </source>
</evidence>
<evidence type="ECO:0000256" key="2">
    <source>
        <dbReference type="ARBA" id="ARBA00013025"/>
    </source>
</evidence>
<evidence type="ECO:0000256" key="9">
    <source>
        <dbReference type="ARBA" id="ARBA00047493"/>
    </source>
</evidence>
<protein>
    <recommendedName>
        <fullName evidence="2">tetrahydrofolate synthase</fullName>
        <ecNumber evidence="2">6.3.2.17</ecNumber>
    </recommendedName>
    <alternativeName>
        <fullName evidence="8">Tetrahydrofolylpolyglutamate synthase</fullName>
    </alternativeName>
</protein>
<dbReference type="EMBL" id="CP043939">
    <property type="protein sequence ID" value="QER68361.1"/>
    <property type="molecule type" value="Genomic_DNA"/>
</dbReference>
<evidence type="ECO:0000256" key="4">
    <source>
        <dbReference type="ARBA" id="ARBA00022723"/>
    </source>
</evidence>
<keyword evidence="5 10" id="KW-0547">Nucleotide-binding</keyword>
<dbReference type="AlphaFoldDB" id="A0A5P1X7A4"/>
<evidence type="ECO:0000313" key="12">
    <source>
        <dbReference type="EMBL" id="QER68361.1"/>
    </source>
</evidence>
<accession>A0A5P1X7A4</accession>
<dbReference type="Proteomes" id="UP000325295">
    <property type="component" value="Chromosome"/>
</dbReference>
<evidence type="ECO:0000313" key="13">
    <source>
        <dbReference type="Proteomes" id="UP000325295"/>
    </source>
</evidence>
<dbReference type="Gene3D" id="3.40.1190.10">
    <property type="entry name" value="Mur-like, catalytic domain"/>
    <property type="match status" value="1"/>
</dbReference>
<dbReference type="NCBIfam" id="TIGR01499">
    <property type="entry name" value="folC"/>
    <property type="match status" value="1"/>
</dbReference>
<dbReference type="GO" id="GO:0005737">
    <property type="term" value="C:cytoplasm"/>
    <property type="evidence" value="ECO:0007669"/>
    <property type="project" value="TreeGrafter"/>
</dbReference>
<feature type="domain" description="Mur ligase C-terminal" evidence="11">
    <location>
        <begin position="297"/>
        <end position="414"/>
    </location>
</feature>
<dbReference type="SUPFAM" id="SSF53623">
    <property type="entry name" value="MurD-like peptide ligases, catalytic domain"/>
    <property type="match status" value="1"/>
</dbReference>